<reference evidence="1 2" key="1">
    <citation type="submission" date="2017-01" db="EMBL/GenBank/DDBJ databases">
        <authorList>
            <person name="Mah S.A."/>
            <person name="Swanson W.J."/>
            <person name="Moy G.W."/>
            <person name="Vacquier V.D."/>
        </authorList>
    </citation>
    <scope>NUCLEOTIDE SEQUENCE [LARGE SCALE GENOMIC DNA]</scope>
    <source>
        <strain evidence="1 2">M9</strain>
    </source>
</reference>
<accession>A0A1R3VXD7</accession>
<proteinExistence type="predicted"/>
<dbReference type="STRING" id="233100.SAMN05216526_1165"/>
<keyword evidence="2" id="KW-1185">Reference proteome</keyword>
<evidence type="ECO:0000313" key="2">
    <source>
        <dbReference type="Proteomes" id="UP000223759"/>
    </source>
</evidence>
<sequence>MSVDIILSIAPPADDTSEQLITVHQEGELPEYGQIWVWDMLYAQQLYALGECDTAAELSETLELWAVNMSSKVFQPRDHVSRKGHDRLHAQLDLKLLADAAPSDAPGHEEKICVSIHGQSGELPRITVNPDILPATTRFWLVLAVAQHFIQENPLFARELPIHVLAFRKYHADVEPGHSATAAEQAPFYAIEKALKYFQSASQSV</sequence>
<dbReference type="Proteomes" id="UP000223759">
    <property type="component" value="Unassembled WGS sequence"/>
</dbReference>
<evidence type="ECO:0000313" key="1">
    <source>
        <dbReference type="EMBL" id="SIT69803.1"/>
    </source>
</evidence>
<organism evidence="1 2">
    <name type="scientific">Ectothiorhodosinus mongolicus</name>
    <dbReference type="NCBI Taxonomy" id="233100"/>
    <lineage>
        <taxon>Bacteria</taxon>
        <taxon>Pseudomonadati</taxon>
        <taxon>Pseudomonadota</taxon>
        <taxon>Gammaproteobacteria</taxon>
        <taxon>Chromatiales</taxon>
        <taxon>Ectothiorhodospiraceae</taxon>
        <taxon>Ectothiorhodosinus</taxon>
    </lineage>
</organism>
<dbReference type="RefSeq" id="WP_076755563.1">
    <property type="nucleotide sequence ID" value="NZ_CP023018.1"/>
</dbReference>
<dbReference type="EMBL" id="FTPK01000002">
    <property type="protein sequence ID" value="SIT69803.1"/>
    <property type="molecule type" value="Genomic_DNA"/>
</dbReference>
<dbReference type="AlphaFoldDB" id="A0A1R3VXD7"/>
<dbReference type="OrthoDB" id="5782268at2"/>
<gene>
    <name evidence="1" type="ORF">SAMN05216526_1165</name>
</gene>
<name>A0A1R3VXD7_9GAMM</name>
<protein>
    <submittedName>
        <fullName evidence="1">Uncharacterized protein</fullName>
    </submittedName>
</protein>